<sequence length="676" mass="74449">MLRSMQSLKRLVRIEMSREAKRRRSNEGKPVAVCDTPQLPPTPPPSTDYQAVLLALSDEYVSAAYAISGSLAWTDQTDDQLEEYHGLISMGMACLDSILKNFRLMDARREARIRLRLATLLYDETENMMECEEVLSKGIQLCERSKLVDLKYAMHHLLVRVTAKTSPKAATKAVEKLTAEVEALHVVHWTYAFRFLRVSLSLQAGLSDVAVVLKSLQTLADLADRRRHTAVQIVAAMTEAMVHLRSGSPDAIELAQCSLASARTHQLRDEMNALPQVRALLDCLDLACAVMQFGPTQIEHKLQQMHANMDAAAKSAGWKSNGSFQVPLGLASGEHLTGDSGGVIQTQDGEAVLTFNWLMSTQLYSMGYLLSGLATMQKDPVNPKAVSYLAEGLKLCHVTPDPLTQSLAARKVRLGWQSSLSVTIRLQQAFAHCSRSEWSQASSILSNLDHELERSPDIIDSATKAMIVYLKAVCKHSQGDLEAALLLYSDKQLIFQTGIRDVGACRDLQALATLDRIVILRGATGKQEAELLLASIESYCLTHSNKALMSAYYIVKATSDTNESIIIKRKQHLQSAVQAAQMVKNQQLLCVILSCMTEMFFRGIVGEQAIKSATAARSLAYKTHNSLWIAVTHKMYGDTAELCGEHDKAASARQQAGQAICGLSPELKKRISGRVH</sequence>
<keyword evidence="7" id="KW-0131">Cell cycle</keyword>
<comment type="similarity">
    <text evidence="2">Belongs to the SCC4/mau-2 family.</text>
</comment>
<dbReference type="GO" id="GO:0007059">
    <property type="term" value="P:chromosome segregation"/>
    <property type="evidence" value="ECO:0007669"/>
    <property type="project" value="UniProtKB-KW"/>
</dbReference>
<accession>A0A4U0TPX8</accession>
<evidence type="ECO:0000256" key="5">
    <source>
        <dbReference type="ARBA" id="ARBA00022829"/>
    </source>
</evidence>
<dbReference type="Proteomes" id="UP000308549">
    <property type="component" value="Unassembled WGS sequence"/>
</dbReference>
<name>A0A4U0TPX8_9PEZI</name>
<comment type="subcellular location">
    <subcellularLocation>
        <location evidence="1">Nucleus</location>
    </subcellularLocation>
</comment>
<evidence type="ECO:0000313" key="10">
    <source>
        <dbReference type="Proteomes" id="UP000308549"/>
    </source>
</evidence>
<evidence type="ECO:0008006" key="11">
    <source>
        <dbReference type="Google" id="ProtNLM"/>
    </source>
</evidence>
<keyword evidence="10" id="KW-1185">Reference proteome</keyword>
<feature type="region of interest" description="Disordered" evidence="8">
    <location>
        <begin position="18"/>
        <end position="46"/>
    </location>
</feature>
<evidence type="ECO:0000256" key="2">
    <source>
        <dbReference type="ARBA" id="ARBA00008585"/>
    </source>
</evidence>
<protein>
    <recommendedName>
        <fullName evidence="11">Cohesin loading factor</fullName>
    </recommendedName>
</protein>
<reference evidence="9 10" key="1">
    <citation type="submission" date="2017-03" db="EMBL/GenBank/DDBJ databases">
        <title>Genomes of endolithic fungi from Antarctica.</title>
        <authorList>
            <person name="Coleine C."/>
            <person name="Masonjones S."/>
            <person name="Stajich J.E."/>
        </authorList>
    </citation>
    <scope>NUCLEOTIDE SEQUENCE [LARGE SCALE GENOMIC DNA]</scope>
    <source>
        <strain evidence="9 10">CCFEE 6315</strain>
    </source>
</reference>
<dbReference type="GO" id="GO:0051301">
    <property type="term" value="P:cell division"/>
    <property type="evidence" value="ECO:0007669"/>
    <property type="project" value="UniProtKB-KW"/>
</dbReference>
<keyword evidence="4" id="KW-0498">Mitosis</keyword>
<evidence type="ECO:0000256" key="8">
    <source>
        <dbReference type="SAM" id="MobiDB-lite"/>
    </source>
</evidence>
<evidence type="ECO:0000256" key="7">
    <source>
        <dbReference type="ARBA" id="ARBA00023306"/>
    </source>
</evidence>
<evidence type="ECO:0000256" key="1">
    <source>
        <dbReference type="ARBA" id="ARBA00004123"/>
    </source>
</evidence>
<keyword evidence="5" id="KW-0159">Chromosome partition</keyword>
<organism evidence="9 10">
    <name type="scientific">Salinomyces thailandicus</name>
    <dbReference type="NCBI Taxonomy" id="706561"/>
    <lineage>
        <taxon>Eukaryota</taxon>
        <taxon>Fungi</taxon>
        <taxon>Dikarya</taxon>
        <taxon>Ascomycota</taxon>
        <taxon>Pezizomycotina</taxon>
        <taxon>Dothideomycetes</taxon>
        <taxon>Dothideomycetidae</taxon>
        <taxon>Mycosphaerellales</taxon>
        <taxon>Teratosphaeriaceae</taxon>
        <taxon>Salinomyces</taxon>
    </lineage>
</organism>
<keyword evidence="3" id="KW-0132">Cell division</keyword>
<evidence type="ECO:0000256" key="6">
    <source>
        <dbReference type="ARBA" id="ARBA00023242"/>
    </source>
</evidence>
<proteinExistence type="inferred from homology"/>
<comment type="caution">
    <text evidence="9">The sequence shown here is derived from an EMBL/GenBank/DDBJ whole genome shotgun (WGS) entry which is preliminary data.</text>
</comment>
<evidence type="ECO:0000256" key="4">
    <source>
        <dbReference type="ARBA" id="ARBA00022776"/>
    </source>
</evidence>
<dbReference type="GO" id="GO:0005634">
    <property type="term" value="C:nucleus"/>
    <property type="evidence" value="ECO:0007669"/>
    <property type="project" value="UniProtKB-SubCell"/>
</dbReference>
<gene>
    <name evidence="9" type="ORF">B0A50_06883</name>
</gene>
<evidence type="ECO:0000313" key="9">
    <source>
        <dbReference type="EMBL" id="TKA24143.1"/>
    </source>
</evidence>
<dbReference type="Pfam" id="PF10345">
    <property type="entry name" value="Cohesin_load"/>
    <property type="match status" value="1"/>
</dbReference>
<dbReference type="PANTHER" id="PTHR21394">
    <property type="entry name" value="MAU2 CHROMATID COHESION FACTOR HOMOLOG"/>
    <property type="match status" value="1"/>
</dbReference>
<dbReference type="EMBL" id="NAJL01000047">
    <property type="protein sequence ID" value="TKA24143.1"/>
    <property type="molecule type" value="Genomic_DNA"/>
</dbReference>
<keyword evidence="6" id="KW-0539">Nucleus</keyword>
<dbReference type="AlphaFoldDB" id="A0A4U0TPX8"/>
<dbReference type="GO" id="GO:0007064">
    <property type="term" value="P:mitotic sister chromatid cohesion"/>
    <property type="evidence" value="ECO:0007669"/>
    <property type="project" value="InterPro"/>
</dbReference>
<evidence type="ECO:0000256" key="3">
    <source>
        <dbReference type="ARBA" id="ARBA00022618"/>
    </source>
</evidence>
<dbReference type="InterPro" id="IPR019440">
    <property type="entry name" value="MAU2"/>
</dbReference>
<dbReference type="OrthoDB" id="5565328at2759"/>